<protein>
    <recommendedName>
        <fullName evidence="2">Antitoxin</fullName>
    </recommendedName>
</protein>
<name>A0A6H1ZQH1_9ZZZZ</name>
<dbReference type="AlphaFoldDB" id="A0A6H1ZQH1"/>
<evidence type="ECO:0000313" key="1">
    <source>
        <dbReference type="EMBL" id="QJA49671.1"/>
    </source>
</evidence>
<reference evidence="1" key="1">
    <citation type="submission" date="2020-03" db="EMBL/GenBank/DDBJ databases">
        <title>The deep terrestrial virosphere.</title>
        <authorList>
            <person name="Holmfeldt K."/>
            <person name="Nilsson E."/>
            <person name="Simone D."/>
            <person name="Lopez-Fernandez M."/>
            <person name="Wu X."/>
            <person name="de Brujin I."/>
            <person name="Lundin D."/>
            <person name="Andersson A."/>
            <person name="Bertilsson S."/>
            <person name="Dopson M."/>
        </authorList>
    </citation>
    <scope>NUCLEOTIDE SEQUENCE</scope>
    <source>
        <strain evidence="1">TM448A01423</strain>
    </source>
</reference>
<proteinExistence type="predicted"/>
<accession>A0A6H1ZQH1</accession>
<evidence type="ECO:0008006" key="2">
    <source>
        <dbReference type="Google" id="ProtNLM"/>
    </source>
</evidence>
<organism evidence="1">
    <name type="scientific">viral metagenome</name>
    <dbReference type="NCBI Taxonomy" id="1070528"/>
    <lineage>
        <taxon>unclassified sequences</taxon>
        <taxon>metagenomes</taxon>
        <taxon>organismal metagenomes</taxon>
    </lineage>
</organism>
<gene>
    <name evidence="1" type="ORF">TM448A01423_0011</name>
</gene>
<sequence length="81" mass="9076">MSGIMVRVSEGVHGQLDAMRGKDESYNHVIESLLNARLKMLELISVLEGQIKYREWQDGRLKALRSDTTISSVSTGEGRMP</sequence>
<dbReference type="EMBL" id="MT144148">
    <property type="protein sequence ID" value="QJA49671.1"/>
    <property type="molecule type" value="Genomic_DNA"/>
</dbReference>